<sequence length="96" mass="10948">MKPRGSGPGVVKVKFRSVQEKIARLRGKQKLKSHPIYEKVFIRSAKSHTDRLIELNFRTLLREIPGGKDYFITGSGRVQRRDGRDTRADNTPSSQP</sequence>
<name>A0A8K0AAV4_BRALA</name>
<proteinExistence type="predicted"/>
<gene>
    <name evidence="2" type="primary">Hypp4873</name>
    <name evidence="2" type="ORF">BLAG_LOCUS24151</name>
</gene>
<accession>A0A8K0AAV4</accession>
<keyword evidence="3" id="KW-1185">Reference proteome</keyword>
<reference evidence="2" key="1">
    <citation type="submission" date="2022-01" db="EMBL/GenBank/DDBJ databases">
        <authorList>
            <person name="Braso-Vives M."/>
        </authorList>
    </citation>
    <scope>NUCLEOTIDE SEQUENCE</scope>
</reference>
<dbReference type="AlphaFoldDB" id="A0A8K0AAV4"/>
<feature type="region of interest" description="Disordered" evidence="1">
    <location>
        <begin position="72"/>
        <end position="96"/>
    </location>
</feature>
<evidence type="ECO:0000256" key="1">
    <source>
        <dbReference type="SAM" id="MobiDB-lite"/>
    </source>
</evidence>
<dbReference type="EMBL" id="OV696693">
    <property type="protein sequence ID" value="CAH1272533.1"/>
    <property type="molecule type" value="Genomic_DNA"/>
</dbReference>
<organism evidence="2 3">
    <name type="scientific">Branchiostoma lanceolatum</name>
    <name type="common">Common lancelet</name>
    <name type="synonym">Amphioxus lanceolatum</name>
    <dbReference type="NCBI Taxonomy" id="7740"/>
    <lineage>
        <taxon>Eukaryota</taxon>
        <taxon>Metazoa</taxon>
        <taxon>Chordata</taxon>
        <taxon>Cephalochordata</taxon>
        <taxon>Leptocardii</taxon>
        <taxon>Amphioxiformes</taxon>
        <taxon>Branchiostomatidae</taxon>
        <taxon>Branchiostoma</taxon>
    </lineage>
</organism>
<evidence type="ECO:0000313" key="2">
    <source>
        <dbReference type="EMBL" id="CAH1272533.1"/>
    </source>
</evidence>
<dbReference type="Proteomes" id="UP000838412">
    <property type="component" value="Chromosome 8"/>
</dbReference>
<feature type="compositionally biased region" description="Basic and acidic residues" evidence="1">
    <location>
        <begin position="79"/>
        <end position="88"/>
    </location>
</feature>
<dbReference type="OrthoDB" id="10055415at2759"/>
<protein>
    <submittedName>
        <fullName evidence="2">Hypp4873 protein</fullName>
    </submittedName>
</protein>
<evidence type="ECO:0000313" key="3">
    <source>
        <dbReference type="Proteomes" id="UP000838412"/>
    </source>
</evidence>